<dbReference type="InterPro" id="IPR015025">
    <property type="entry name" value="PoNi_C"/>
</dbReference>
<evidence type="ECO:0000313" key="3">
    <source>
        <dbReference type="EMBL" id="SDH92506.1"/>
    </source>
</evidence>
<reference evidence="4" key="1">
    <citation type="submission" date="2016-10" db="EMBL/GenBank/DDBJ databases">
        <authorList>
            <person name="Varghese N."/>
            <person name="Submissions S."/>
        </authorList>
    </citation>
    <scope>NUCLEOTIDE SEQUENCE [LARGE SCALE GENOMIC DNA]</scope>
    <source>
        <strain evidence="4">Gh-67</strain>
    </source>
</reference>
<sequence>MGFFDKLFGGGGTTATPETQLRAEYKDVAFFKKMFDKKQSIIKMYQEQNVTLKQQEKFRPINNWVLAMEHLDLVYLNYSFGNDISLCYNEYIAAAGYYGEGWDADAFYADMIDMVALGSLLNVPDEVYEPVINYIRQSDSGSSYPTWTPDALLWYIINTKKPGSGPQPDTLITEAYRDIYDLTKMPKADAEREMKLYLDKWYRLHKDDSWYENHKKESSYKGYWSWEAGAVTKIMGLDDSGYANHPNYPYDMVHWSAS</sequence>
<evidence type="ECO:0008006" key="5">
    <source>
        <dbReference type="Google" id="ProtNLM"/>
    </source>
</evidence>
<evidence type="ECO:0000313" key="4">
    <source>
        <dbReference type="Proteomes" id="UP000199705"/>
    </source>
</evidence>
<dbReference type="SUPFAM" id="SSF140731">
    <property type="entry name" value="PA2201 C-terminal domain-like"/>
    <property type="match status" value="1"/>
</dbReference>
<dbReference type="EMBL" id="FNCG01000014">
    <property type="protein sequence ID" value="SDH92506.1"/>
    <property type="molecule type" value="Genomic_DNA"/>
</dbReference>
<dbReference type="Pfam" id="PF08929">
    <property type="entry name" value="PoNi_C"/>
    <property type="match status" value="1"/>
</dbReference>
<protein>
    <recommendedName>
        <fullName evidence="5">DUF1911 domain-containing protein</fullName>
    </recommendedName>
</protein>
<organism evidence="3 4">
    <name type="scientific">Mucilaginibacter gossypii</name>
    <dbReference type="NCBI Taxonomy" id="551996"/>
    <lineage>
        <taxon>Bacteria</taxon>
        <taxon>Pseudomonadati</taxon>
        <taxon>Bacteroidota</taxon>
        <taxon>Sphingobacteriia</taxon>
        <taxon>Sphingobacteriales</taxon>
        <taxon>Sphingobacteriaceae</taxon>
        <taxon>Mucilaginibacter</taxon>
    </lineage>
</organism>
<dbReference type="RefSeq" id="WP_091172358.1">
    <property type="nucleotide sequence ID" value="NZ_FNCG01000014.1"/>
</dbReference>
<dbReference type="STRING" id="551996.SAMN05192573_11422"/>
<proteinExistence type="predicted"/>
<keyword evidence="4" id="KW-1185">Reference proteome</keyword>
<dbReference type="Gene3D" id="1.10.3920.10">
    <property type="entry name" value="PA2201 C-terminal domain-like"/>
    <property type="match status" value="1"/>
</dbReference>
<gene>
    <name evidence="3" type="ORF">SAMN05192573_11422</name>
</gene>
<evidence type="ECO:0000259" key="1">
    <source>
        <dbReference type="Pfam" id="PF08928"/>
    </source>
</evidence>
<dbReference type="InterPro" id="IPR028983">
    <property type="entry name" value="PA2201-like_C"/>
</dbReference>
<dbReference type="Proteomes" id="UP000199705">
    <property type="component" value="Unassembled WGS sequence"/>
</dbReference>
<dbReference type="InterPro" id="IPR015024">
    <property type="entry name" value="PoNi_N"/>
</dbReference>
<feature type="domain" description="PoNi N-terminal" evidence="1">
    <location>
        <begin position="28"/>
        <end position="130"/>
    </location>
</feature>
<dbReference type="AlphaFoldDB" id="A0A1G8GDU9"/>
<feature type="domain" description="PoNi C-terminal" evidence="2">
    <location>
        <begin position="149"/>
        <end position="252"/>
    </location>
</feature>
<dbReference type="Pfam" id="PF08928">
    <property type="entry name" value="PoNi_N"/>
    <property type="match status" value="1"/>
</dbReference>
<evidence type="ECO:0000259" key="2">
    <source>
        <dbReference type="Pfam" id="PF08929"/>
    </source>
</evidence>
<name>A0A1G8GDU9_9SPHI</name>
<accession>A0A1G8GDU9</accession>